<evidence type="ECO:0000313" key="1">
    <source>
        <dbReference type="EMBL" id="GAA2409480.1"/>
    </source>
</evidence>
<sequence>MSCVRSDAKNPWWTAWKRKTRTAATKRMPVREGSLDGPAVSVVRSLVVCCGIGIALPLL</sequence>
<protein>
    <submittedName>
        <fullName evidence="1">Uncharacterized protein</fullName>
    </submittedName>
</protein>
<organism evidence="1 2">
    <name type="scientific">Streptomyces glaucosporus</name>
    <dbReference type="NCBI Taxonomy" id="284044"/>
    <lineage>
        <taxon>Bacteria</taxon>
        <taxon>Bacillati</taxon>
        <taxon>Actinomycetota</taxon>
        <taxon>Actinomycetes</taxon>
        <taxon>Kitasatosporales</taxon>
        <taxon>Streptomycetaceae</taxon>
        <taxon>Streptomyces</taxon>
    </lineage>
</organism>
<gene>
    <name evidence="1" type="ORF">GCM10010420_42390</name>
</gene>
<proteinExistence type="predicted"/>
<dbReference type="Proteomes" id="UP001500058">
    <property type="component" value="Unassembled WGS sequence"/>
</dbReference>
<evidence type="ECO:0000313" key="2">
    <source>
        <dbReference type="Proteomes" id="UP001500058"/>
    </source>
</evidence>
<keyword evidence="2" id="KW-1185">Reference proteome</keyword>
<dbReference type="EMBL" id="BAAATJ010000022">
    <property type="protein sequence ID" value="GAA2409480.1"/>
    <property type="molecule type" value="Genomic_DNA"/>
</dbReference>
<comment type="caution">
    <text evidence="1">The sequence shown here is derived from an EMBL/GenBank/DDBJ whole genome shotgun (WGS) entry which is preliminary data.</text>
</comment>
<reference evidence="1 2" key="1">
    <citation type="journal article" date="2019" name="Int. J. Syst. Evol. Microbiol.">
        <title>The Global Catalogue of Microorganisms (GCM) 10K type strain sequencing project: providing services to taxonomists for standard genome sequencing and annotation.</title>
        <authorList>
            <consortium name="The Broad Institute Genomics Platform"/>
            <consortium name="The Broad Institute Genome Sequencing Center for Infectious Disease"/>
            <person name="Wu L."/>
            <person name="Ma J."/>
        </authorList>
    </citation>
    <scope>NUCLEOTIDE SEQUENCE [LARGE SCALE GENOMIC DNA]</scope>
    <source>
        <strain evidence="1 2">JCM 6921</strain>
    </source>
</reference>
<name>A0ABN3IQ82_9ACTN</name>
<accession>A0ABN3IQ82</accession>